<dbReference type="EMBL" id="JACIDR010000002">
    <property type="protein sequence ID" value="MBB3972806.1"/>
    <property type="molecule type" value="Genomic_DNA"/>
</dbReference>
<sequence>MANLEDQIINELKPLLTGFPSKIKNAAIDLAHHYATTHATDIPKYLDALRSGHINKSDFDHLMKGQIALEKGYVITASALTISEFEHLRVAIVSALINLAFKAL</sequence>
<evidence type="ECO:0000313" key="1">
    <source>
        <dbReference type="EMBL" id="MBB3972806.1"/>
    </source>
</evidence>
<accession>A0A7W6D196</accession>
<reference evidence="1 2" key="1">
    <citation type="submission" date="2020-08" db="EMBL/GenBank/DDBJ databases">
        <title>Genomic Encyclopedia of Type Strains, Phase IV (KMG-IV): sequencing the most valuable type-strain genomes for metagenomic binning, comparative biology and taxonomic classification.</title>
        <authorList>
            <person name="Goeker M."/>
        </authorList>
    </citation>
    <scope>NUCLEOTIDE SEQUENCE [LARGE SCALE GENOMIC DNA]</scope>
    <source>
        <strain evidence="1 2">DSM 25481</strain>
    </source>
</reference>
<dbReference type="AlphaFoldDB" id="A0A7W6D196"/>
<name>A0A7W6D196_9HYPH</name>
<evidence type="ECO:0000313" key="2">
    <source>
        <dbReference type="Proteomes" id="UP000528964"/>
    </source>
</evidence>
<protein>
    <submittedName>
        <fullName evidence="1">Uncharacterized protein</fullName>
    </submittedName>
</protein>
<dbReference type="Proteomes" id="UP000528964">
    <property type="component" value="Unassembled WGS sequence"/>
</dbReference>
<proteinExistence type="predicted"/>
<dbReference type="RefSeq" id="WP_183394687.1">
    <property type="nucleotide sequence ID" value="NZ_JACIDR010000002.1"/>
</dbReference>
<keyword evidence="2" id="KW-1185">Reference proteome</keyword>
<organism evidence="1 2">
    <name type="scientific">Hansschlegelia beijingensis</name>
    <dbReference type="NCBI Taxonomy" id="1133344"/>
    <lineage>
        <taxon>Bacteria</taxon>
        <taxon>Pseudomonadati</taxon>
        <taxon>Pseudomonadota</taxon>
        <taxon>Alphaproteobacteria</taxon>
        <taxon>Hyphomicrobiales</taxon>
        <taxon>Methylopilaceae</taxon>
        <taxon>Hansschlegelia</taxon>
    </lineage>
</organism>
<gene>
    <name evidence="1" type="ORF">GGR24_001463</name>
</gene>
<comment type="caution">
    <text evidence="1">The sequence shown here is derived from an EMBL/GenBank/DDBJ whole genome shotgun (WGS) entry which is preliminary data.</text>
</comment>